<name>A0A3M5KTS1_PSESX</name>
<dbReference type="Pfam" id="PF06472">
    <property type="entry name" value="ABC_membrane_2"/>
    <property type="match status" value="1"/>
</dbReference>
<evidence type="ECO:0000313" key="11">
    <source>
        <dbReference type="EMBL" id="RMT38056.1"/>
    </source>
</evidence>
<gene>
    <name evidence="11" type="ORF">ALP48_05294</name>
</gene>
<feature type="domain" description="ABC transmembrane type-1" evidence="10">
    <location>
        <begin position="61"/>
        <end position="359"/>
    </location>
</feature>
<evidence type="ECO:0000256" key="3">
    <source>
        <dbReference type="ARBA" id="ARBA00022692"/>
    </source>
</evidence>
<dbReference type="InterPro" id="IPR017871">
    <property type="entry name" value="ABC_transporter-like_CS"/>
</dbReference>
<feature type="transmembrane region" description="Helical" evidence="8">
    <location>
        <begin position="300"/>
        <end position="324"/>
    </location>
</feature>
<feature type="transmembrane region" description="Helical" evidence="8">
    <location>
        <begin position="180"/>
        <end position="202"/>
    </location>
</feature>
<sequence>MRRFFASLCSGIVRSKRASLNHMNRNAEYSAVNDTVQGAFLPRVWKLITPYWRSEEKTTAWLLLVSVIALSLFSVQVSVFFNSWYRDFYNALQNKDLAAFTHLILYFSGIAAIAILAAVYRLYLTQLLTIRWRRWLTEQHFARWLADKNYYQLEQGGYTDNPDQRLSEDLNEFTTSTLSLGLGLMSAVVSLVSFSVILWGVSGSIELFGVTIPGYMFWAALLYALVGSLLTHWIGKRLIPLNNQQERFEADLRFALVRVRENAESIALSEGERNENQRLSARFMMIWNNFRASMKVQKRLTFFTSGYSQIALIFPFIVAAPRYFAGKIELGDLMQINSAFGNVQENFSWFISAYGTLASWRATSDRLLSFRQAMTDNEGRQPAIERIHGDDTLDLRNLGLSIAGGRQLLSDASLQVGAGERVMLSGRSGSGKSSLLRALGGLWPEGSGQIRLPTGTALFLPQRPYLPIGTLREAMSYPQPVEHYPAQRFAEVLNQCRLEHLIPRLDESNHWQRFLSPGEQQRVAFARALLVAPNWLYVDEATSAMDEDDETAMHRAIIDGLPGLTLISVGHRSSLKRFHDRHVRVESGKLIEQV</sequence>
<keyword evidence="2" id="KW-0813">Transport</keyword>
<dbReference type="PANTHER" id="PTHR11384:SF59">
    <property type="entry name" value="LYSOSOMAL COBALAMIN TRANSPORTER ABCD4"/>
    <property type="match status" value="1"/>
</dbReference>
<dbReference type="GO" id="GO:0005886">
    <property type="term" value="C:plasma membrane"/>
    <property type="evidence" value="ECO:0007669"/>
    <property type="project" value="UniProtKB-SubCell"/>
</dbReference>
<dbReference type="SUPFAM" id="SSF90123">
    <property type="entry name" value="ABC transporter transmembrane region"/>
    <property type="match status" value="1"/>
</dbReference>
<dbReference type="PROSITE" id="PS50893">
    <property type="entry name" value="ABC_TRANSPORTER_2"/>
    <property type="match status" value="1"/>
</dbReference>
<keyword evidence="5 11" id="KW-0067">ATP-binding</keyword>
<evidence type="ECO:0000259" key="9">
    <source>
        <dbReference type="PROSITE" id="PS50893"/>
    </source>
</evidence>
<dbReference type="GO" id="GO:0140359">
    <property type="term" value="F:ABC-type transporter activity"/>
    <property type="evidence" value="ECO:0007669"/>
    <property type="project" value="InterPro"/>
</dbReference>
<dbReference type="InterPro" id="IPR003593">
    <property type="entry name" value="AAA+_ATPase"/>
</dbReference>
<keyword evidence="4" id="KW-0547">Nucleotide-binding</keyword>
<evidence type="ECO:0000256" key="8">
    <source>
        <dbReference type="SAM" id="Phobius"/>
    </source>
</evidence>
<dbReference type="SMART" id="SM00382">
    <property type="entry name" value="AAA"/>
    <property type="match status" value="1"/>
</dbReference>
<reference evidence="11 12" key="1">
    <citation type="submission" date="2018-08" db="EMBL/GenBank/DDBJ databases">
        <title>Recombination of ecologically and evolutionarily significant loci maintains genetic cohesion in the Pseudomonas syringae species complex.</title>
        <authorList>
            <person name="Dillon M."/>
            <person name="Thakur S."/>
            <person name="Almeida R.N.D."/>
            <person name="Weir B.S."/>
            <person name="Guttman D.S."/>
        </authorList>
    </citation>
    <scope>NUCLEOTIDE SEQUENCE [LARGE SCALE GENOMIC DNA]</scope>
    <source>
        <strain evidence="11 12">ICMP 16926</strain>
    </source>
</reference>
<evidence type="ECO:0000259" key="10">
    <source>
        <dbReference type="PROSITE" id="PS50929"/>
    </source>
</evidence>
<dbReference type="InterPro" id="IPR050835">
    <property type="entry name" value="ABC_transporter_sub-D"/>
</dbReference>
<evidence type="ECO:0000256" key="1">
    <source>
        <dbReference type="ARBA" id="ARBA00004651"/>
    </source>
</evidence>
<dbReference type="Gene3D" id="3.40.50.300">
    <property type="entry name" value="P-loop containing nucleotide triphosphate hydrolases"/>
    <property type="match status" value="1"/>
</dbReference>
<dbReference type="Gene3D" id="1.20.1560.10">
    <property type="entry name" value="ABC transporter type 1, transmembrane domain"/>
    <property type="match status" value="1"/>
</dbReference>
<dbReference type="PROSITE" id="PS50929">
    <property type="entry name" value="ABC_TM1F"/>
    <property type="match status" value="1"/>
</dbReference>
<dbReference type="InterPro" id="IPR011527">
    <property type="entry name" value="ABC1_TM_dom"/>
</dbReference>
<comment type="subcellular location">
    <subcellularLocation>
        <location evidence="1">Cell membrane</location>
        <topology evidence="1">Multi-pass membrane protein</topology>
    </subcellularLocation>
</comment>
<keyword evidence="6 8" id="KW-1133">Transmembrane helix</keyword>
<comment type="caution">
    <text evidence="11">The sequence shown here is derived from an EMBL/GenBank/DDBJ whole genome shotgun (WGS) entry which is preliminary data.</text>
</comment>
<dbReference type="InterPro" id="IPR036640">
    <property type="entry name" value="ABC1_TM_sf"/>
</dbReference>
<dbReference type="GO" id="GO:0005524">
    <property type="term" value="F:ATP binding"/>
    <property type="evidence" value="ECO:0007669"/>
    <property type="project" value="UniProtKB-KW"/>
</dbReference>
<accession>A0A3M5KTS1</accession>
<keyword evidence="3 8" id="KW-0812">Transmembrane</keyword>
<protein>
    <submittedName>
        <fullName evidence="11">ABC-type transporter, ATP-binding/permease fusion protein</fullName>
    </submittedName>
</protein>
<feature type="domain" description="ABC transporter" evidence="9">
    <location>
        <begin position="393"/>
        <end position="594"/>
    </location>
</feature>
<dbReference type="GO" id="GO:0016887">
    <property type="term" value="F:ATP hydrolysis activity"/>
    <property type="evidence" value="ECO:0007669"/>
    <property type="project" value="InterPro"/>
</dbReference>
<dbReference type="Pfam" id="PF00005">
    <property type="entry name" value="ABC_tran"/>
    <property type="match status" value="1"/>
</dbReference>
<dbReference type="InterPro" id="IPR003439">
    <property type="entry name" value="ABC_transporter-like_ATP-bd"/>
</dbReference>
<keyword evidence="7 8" id="KW-0472">Membrane</keyword>
<dbReference type="SUPFAM" id="SSF52540">
    <property type="entry name" value="P-loop containing nucleoside triphosphate hydrolases"/>
    <property type="match status" value="1"/>
</dbReference>
<dbReference type="Proteomes" id="UP000268096">
    <property type="component" value="Unassembled WGS sequence"/>
</dbReference>
<evidence type="ECO:0000313" key="12">
    <source>
        <dbReference type="Proteomes" id="UP000268096"/>
    </source>
</evidence>
<evidence type="ECO:0000256" key="6">
    <source>
        <dbReference type="ARBA" id="ARBA00022989"/>
    </source>
</evidence>
<feature type="transmembrane region" description="Helical" evidence="8">
    <location>
        <begin position="214"/>
        <end position="235"/>
    </location>
</feature>
<evidence type="ECO:0000256" key="5">
    <source>
        <dbReference type="ARBA" id="ARBA00022840"/>
    </source>
</evidence>
<dbReference type="PROSITE" id="PS00211">
    <property type="entry name" value="ABC_TRANSPORTER_1"/>
    <property type="match status" value="1"/>
</dbReference>
<dbReference type="PANTHER" id="PTHR11384">
    <property type="entry name" value="ATP-BINDING CASSETTE, SUB-FAMILY D MEMBER"/>
    <property type="match status" value="1"/>
</dbReference>
<organism evidence="11 12">
    <name type="scientific">Pseudomonas syringae pv. solidagae</name>
    <dbReference type="NCBI Taxonomy" id="264458"/>
    <lineage>
        <taxon>Bacteria</taxon>
        <taxon>Pseudomonadati</taxon>
        <taxon>Pseudomonadota</taxon>
        <taxon>Gammaproteobacteria</taxon>
        <taxon>Pseudomonadales</taxon>
        <taxon>Pseudomonadaceae</taxon>
        <taxon>Pseudomonas</taxon>
        <taxon>Pseudomonas syringae</taxon>
    </lineage>
</organism>
<evidence type="ECO:0000256" key="4">
    <source>
        <dbReference type="ARBA" id="ARBA00022741"/>
    </source>
</evidence>
<feature type="transmembrane region" description="Helical" evidence="8">
    <location>
        <begin position="104"/>
        <end position="124"/>
    </location>
</feature>
<proteinExistence type="predicted"/>
<feature type="transmembrane region" description="Helical" evidence="8">
    <location>
        <begin position="61"/>
        <end position="84"/>
    </location>
</feature>
<dbReference type="AlphaFoldDB" id="A0A3M5KTS1"/>
<dbReference type="EMBL" id="RBTH01000410">
    <property type="protein sequence ID" value="RMT38056.1"/>
    <property type="molecule type" value="Genomic_DNA"/>
</dbReference>
<dbReference type="InterPro" id="IPR027417">
    <property type="entry name" value="P-loop_NTPase"/>
</dbReference>
<evidence type="ECO:0000256" key="2">
    <source>
        <dbReference type="ARBA" id="ARBA00022448"/>
    </source>
</evidence>
<evidence type="ECO:0000256" key="7">
    <source>
        <dbReference type="ARBA" id="ARBA00023136"/>
    </source>
</evidence>